<dbReference type="SUPFAM" id="SSF49785">
    <property type="entry name" value="Galactose-binding domain-like"/>
    <property type="match status" value="2"/>
</dbReference>
<evidence type="ECO:0000256" key="5">
    <source>
        <dbReference type="ARBA" id="ARBA00022729"/>
    </source>
</evidence>
<dbReference type="InterPro" id="IPR000742">
    <property type="entry name" value="EGF"/>
</dbReference>
<dbReference type="SMART" id="SM00181">
    <property type="entry name" value="EGF"/>
    <property type="match status" value="2"/>
</dbReference>
<dbReference type="Proteomes" id="UP000694865">
    <property type="component" value="Unplaced"/>
</dbReference>
<dbReference type="SUPFAM" id="SSF49899">
    <property type="entry name" value="Concanavalin A-like lectins/glucanases"/>
    <property type="match status" value="4"/>
</dbReference>
<dbReference type="InterPro" id="IPR050372">
    <property type="entry name" value="Neurexin-related_CASP"/>
</dbReference>
<evidence type="ECO:0000256" key="1">
    <source>
        <dbReference type="ARBA" id="ARBA00004479"/>
    </source>
</evidence>
<comment type="similarity">
    <text evidence="2">Belongs to the neurexin family.</text>
</comment>
<evidence type="ECO:0000256" key="10">
    <source>
        <dbReference type="PROSITE-ProRule" id="PRU00076"/>
    </source>
</evidence>
<dbReference type="GeneID" id="100370105"/>
<feature type="domain" description="EGF-like" evidence="15">
    <location>
        <begin position="862"/>
        <end position="898"/>
    </location>
</feature>
<dbReference type="SUPFAM" id="SSF57196">
    <property type="entry name" value="EGF/Laminin"/>
    <property type="match status" value="1"/>
</dbReference>
<protein>
    <submittedName>
        <fullName evidence="18">Contactin-associated protein-like 4-like</fullName>
    </submittedName>
</protein>
<dbReference type="SUPFAM" id="SSF56496">
    <property type="entry name" value="Fibrinogen C-terminal domain-like"/>
    <property type="match status" value="1"/>
</dbReference>
<feature type="domain" description="F5/8 type C" evidence="13">
    <location>
        <begin position="27"/>
        <end position="221"/>
    </location>
</feature>
<dbReference type="PROSITE" id="PS50025">
    <property type="entry name" value="LAM_G_DOMAIN"/>
    <property type="match status" value="2"/>
</dbReference>
<dbReference type="Gene3D" id="2.60.120.260">
    <property type="entry name" value="Galactose-binding domain-like"/>
    <property type="match status" value="2"/>
</dbReference>
<dbReference type="InterPro" id="IPR002181">
    <property type="entry name" value="Fibrinogen_a/b/g_C_dom"/>
</dbReference>
<reference evidence="18" key="1">
    <citation type="submission" date="2025-08" db="UniProtKB">
        <authorList>
            <consortium name="RefSeq"/>
        </authorList>
    </citation>
    <scope>IDENTIFICATION</scope>
    <source>
        <tissue evidence="18">Testes</tissue>
    </source>
</reference>
<evidence type="ECO:0000256" key="8">
    <source>
        <dbReference type="ARBA" id="ARBA00023136"/>
    </source>
</evidence>
<dbReference type="NCBIfam" id="NF040941">
    <property type="entry name" value="GGGWT_bact"/>
    <property type="match status" value="1"/>
</dbReference>
<organism evidence="17 18">
    <name type="scientific">Saccoglossus kowalevskii</name>
    <name type="common">Acorn worm</name>
    <dbReference type="NCBI Taxonomy" id="10224"/>
    <lineage>
        <taxon>Eukaryota</taxon>
        <taxon>Metazoa</taxon>
        <taxon>Hemichordata</taxon>
        <taxon>Enteropneusta</taxon>
        <taxon>Harrimaniidae</taxon>
        <taxon>Saccoglossus</taxon>
    </lineage>
</organism>
<keyword evidence="7" id="KW-1133">Transmembrane helix</keyword>
<dbReference type="CDD" id="cd00054">
    <property type="entry name" value="EGF_CA"/>
    <property type="match status" value="2"/>
</dbReference>
<feature type="domain" description="EGF-like" evidence="15">
    <location>
        <begin position="444"/>
        <end position="481"/>
    </location>
</feature>
<dbReference type="SMART" id="SM00282">
    <property type="entry name" value="LamG"/>
    <property type="match status" value="2"/>
</dbReference>
<dbReference type="InterPro" id="IPR008979">
    <property type="entry name" value="Galactose-bd-like_sf"/>
</dbReference>
<feature type="domain" description="Laminin G" evidence="14">
    <location>
        <begin position="696"/>
        <end position="861"/>
    </location>
</feature>
<dbReference type="SMART" id="SM00231">
    <property type="entry name" value="FA58C"/>
    <property type="match status" value="1"/>
</dbReference>
<comment type="subcellular location">
    <subcellularLocation>
        <location evidence="1">Membrane</location>
        <topology evidence="1">Single-pass type I membrane protein</topology>
    </subcellularLocation>
</comment>
<evidence type="ECO:0000313" key="17">
    <source>
        <dbReference type="Proteomes" id="UP000694865"/>
    </source>
</evidence>
<dbReference type="InterPro" id="IPR001791">
    <property type="entry name" value="Laminin_G"/>
</dbReference>
<gene>
    <name evidence="18" type="primary">LOC100370105</name>
</gene>
<proteinExistence type="inferred from homology"/>
<evidence type="ECO:0000256" key="2">
    <source>
        <dbReference type="ARBA" id="ARBA00010241"/>
    </source>
</evidence>
<evidence type="ECO:0000259" key="14">
    <source>
        <dbReference type="PROSITE" id="PS50025"/>
    </source>
</evidence>
<keyword evidence="3 10" id="KW-0245">EGF-like domain</keyword>
<feature type="disulfide bond" evidence="11">
    <location>
        <begin position="834"/>
        <end position="861"/>
    </location>
</feature>
<dbReference type="PROSITE" id="PS01285">
    <property type="entry name" value="FA58C_1"/>
    <property type="match status" value="1"/>
</dbReference>
<dbReference type="PROSITE" id="PS50022">
    <property type="entry name" value="FA58C_3"/>
    <property type="match status" value="1"/>
</dbReference>
<dbReference type="PROSITE" id="PS01286">
    <property type="entry name" value="FA58C_2"/>
    <property type="match status" value="1"/>
</dbReference>
<dbReference type="Pfam" id="PF00754">
    <property type="entry name" value="F5_F8_type_C"/>
    <property type="match status" value="2"/>
</dbReference>
<dbReference type="PROSITE" id="PS50026">
    <property type="entry name" value="EGF_3"/>
    <property type="match status" value="2"/>
</dbReference>
<dbReference type="Pfam" id="PF00008">
    <property type="entry name" value="EGF"/>
    <property type="match status" value="1"/>
</dbReference>
<keyword evidence="9 11" id="KW-1015">Disulfide bond</keyword>
<evidence type="ECO:0000259" key="15">
    <source>
        <dbReference type="PROSITE" id="PS50026"/>
    </source>
</evidence>
<dbReference type="CDD" id="cd00110">
    <property type="entry name" value="LamG"/>
    <property type="match status" value="3"/>
</dbReference>
<keyword evidence="5 12" id="KW-0732">Signal</keyword>
<dbReference type="PANTHER" id="PTHR15036:SF49">
    <property type="entry name" value="AXOTACTIN"/>
    <property type="match status" value="1"/>
</dbReference>
<sequence length="972" mass="108461">MAVVWLFLALFVTLHAVTAETEDENQCSSPLGMESGSLTNRQITSSSVFSIQRSPYYARLNRNEGGGGWTAEIADSEQYLTIDLKQQTEITAVATQGRYGSTEWVTQYRLQYSDNGDKWSDYTEGGSKKIDLKQQTEITAVATQGRYGSTEWVTQYRLQYSDNGDKWSDYTEGGSKKTFDGNTDARTTVKNELTSIIARYIRFNPRGYNKQMSMRVEIYGCLHDAYTATFDGSNYAIYDVSQRDKHLALDNNNVTFRMKTNRPNGVVMASSGTQTDYIVMELIEGSLVVHLNLVNYRVLFDFRSYDNDGLMFHNALQGGGSITVGLNDASLRVDVVRPNLTPVEIEAGNDLNDGQWNSIRVEISNNYAQIKINGREWNTDRLIAIQTTTQYYIGGTPSDVMDESGFRGCMKDIYIGPTSIDLLALHENPDNILMLDINIDTCSIVDRCNPDPCEHGGKCYQHWEDFICDCSTTGYGGATCHTSQYERSCEVYKQLGRNSGSYFIDPDLSGPLAPFQVYCDMEDIQELATVEVSHDSEERTQVKNFGPAGSYRRTIDYYKISMEQLGAMIDNSESCSQSIKYECRNSRLLNSPLENEDDKPYGWWVSRNNDNMHYWGGAGPGTRKCACGIELTCASSDKWCNCDIRDNSNREDEGELIDKEYLPVQELRFGDTLGASSEGYHTLGKLTCRGDLTLKNEATFRSEQAHMRFPLFTGSQSGSASFEFKTTADSGVFLYNRGQQDYIRVELLSPNVVMFTYNVGNGRVIVKSTNDNNKYNDNEWHLIKVSRNRKEAVLQVDNESPVVVQAQKGHYLLNLQGDLYVGSTDISTDGFVGCMRALVVNGEVMDLAGKAAVTYGVSPGCVGRCDSNPCYNGGSCNEEYSSFECNCTETAFAGPLCATGNIVVTFNFGGGDKEKIDEQDYADGQHHDLRVTRDGSQLTIQVDTYGVISELYDLTEIQLNSPGTLFIGNFGK</sequence>
<feature type="chain" id="PRO_5047079735" evidence="12">
    <location>
        <begin position="20"/>
        <end position="972"/>
    </location>
</feature>
<evidence type="ECO:0000256" key="4">
    <source>
        <dbReference type="ARBA" id="ARBA00022692"/>
    </source>
</evidence>
<evidence type="ECO:0000256" key="6">
    <source>
        <dbReference type="ARBA" id="ARBA00022737"/>
    </source>
</evidence>
<dbReference type="Gene3D" id="2.60.120.1000">
    <property type="match status" value="1"/>
</dbReference>
<keyword evidence="8" id="KW-0472">Membrane</keyword>
<keyword evidence="4" id="KW-0812">Transmembrane</keyword>
<dbReference type="InterPro" id="IPR036056">
    <property type="entry name" value="Fibrinogen-like_C"/>
</dbReference>
<dbReference type="PROSITE" id="PS51406">
    <property type="entry name" value="FIBRINOGEN_C_2"/>
    <property type="match status" value="1"/>
</dbReference>
<dbReference type="InterPro" id="IPR000421">
    <property type="entry name" value="FA58C"/>
</dbReference>
<evidence type="ECO:0000259" key="13">
    <source>
        <dbReference type="PROSITE" id="PS50022"/>
    </source>
</evidence>
<dbReference type="CDD" id="cd00057">
    <property type="entry name" value="FA58C"/>
    <property type="match status" value="1"/>
</dbReference>
<dbReference type="InterPro" id="IPR013320">
    <property type="entry name" value="ConA-like_dom_sf"/>
</dbReference>
<dbReference type="Gene3D" id="2.10.25.10">
    <property type="entry name" value="Laminin"/>
    <property type="match status" value="2"/>
</dbReference>
<evidence type="ECO:0000256" key="12">
    <source>
        <dbReference type="SAM" id="SignalP"/>
    </source>
</evidence>
<dbReference type="PANTHER" id="PTHR15036">
    <property type="entry name" value="PIKACHURIN-LIKE PROTEIN"/>
    <property type="match status" value="1"/>
</dbReference>
<comment type="caution">
    <text evidence="10">Lacks conserved residue(s) required for the propagation of feature annotation.</text>
</comment>
<evidence type="ECO:0000256" key="11">
    <source>
        <dbReference type="PROSITE-ProRule" id="PRU00122"/>
    </source>
</evidence>
<evidence type="ECO:0000256" key="3">
    <source>
        <dbReference type="ARBA" id="ARBA00022536"/>
    </source>
</evidence>
<evidence type="ECO:0000313" key="18">
    <source>
        <dbReference type="RefSeq" id="XP_006816028.1"/>
    </source>
</evidence>
<keyword evidence="17" id="KW-1185">Reference proteome</keyword>
<dbReference type="Pfam" id="PF02210">
    <property type="entry name" value="Laminin_G_2"/>
    <property type="match status" value="3"/>
</dbReference>
<evidence type="ECO:0000256" key="9">
    <source>
        <dbReference type="ARBA" id="ARBA00023157"/>
    </source>
</evidence>
<evidence type="ECO:0000259" key="16">
    <source>
        <dbReference type="PROSITE" id="PS51406"/>
    </source>
</evidence>
<evidence type="ECO:0000256" key="7">
    <source>
        <dbReference type="ARBA" id="ARBA00022989"/>
    </source>
</evidence>
<dbReference type="RefSeq" id="XP_006816028.1">
    <property type="nucleotide sequence ID" value="XM_006815965.1"/>
</dbReference>
<feature type="domain" description="Laminin G" evidence="14">
    <location>
        <begin position="225"/>
        <end position="442"/>
    </location>
</feature>
<feature type="domain" description="Fibrinogen C-terminal" evidence="16">
    <location>
        <begin position="480"/>
        <end position="522"/>
    </location>
</feature>
<keyword evidence="6" id="KW-0677">Repeat</keyword>
<accession>A0ABM0M7N7</accession>
<name>A0ABM0M7N7_SACKO</name>
<dbReference type="Gene3D" id="2.60.120.200">
    <property type="match status" value="4"/>
</dbReference>
<feature type="signal peptide" evidence="12">
    <location>
        <begin position="1"/>
        <end position="19"/>
    </location>
</feature>